<accession>F2RFZ4</accession>
<dbReference type="InterPro" id="IPR036597">
    <property type="entry name" value="Fido-like_dom_sf"/>
</dbReference>
<dbReference type="STRING" id="953739.SVEN_4010"/>
<keyword evidence="1" id="KW-0547">Nucleotide-binding</keyword>
<feature type="binding site" evidence="3">
    <location>
        <begin position="222"/>
        <end position="229"/>
    </location>
    <ligand>
        <name>ATP</name>
        <dbReference type="ChEBI" id="CHEBI:30616"/>
    </ligand>
</feature>
<dbReference type="OrthoDB" id="9813719at2"/>
<dbReference type="Proteomes" id="UP000006854">
    <property type="component" value="Chromosome"/>
</dbReference>
<dbReference type="RefSeq" id="WP_015035207.1">
    <property type="nucleotide sequence ID" value="NC_018750.1"/>
</dbReference>
<name>F2RFZ4_STRVP</name>
<sequence length="392" mass="44238">MEAERFKQTPFGQVAKRPGDKWAFTYYQPSVIPRKIDLDASTVLALSEADSALGLLNGLAQLITDPQVLLGPFITTEALASSRIEGTKASLSEVLQAEESVEEKKSDDVAEVERYLAATYKGLELVKTLPISQRLIKSIHDTLMRGVRGEERMPGEFRSTPVWVGAADDTPDTARFVPPLPEKLPDLLGDWEDYVNNANRVPTLVKCGLMHYQFETIHPFLDGNGRIGRLLVGLLLLQEGRLHAPLLYLSGYLETHRREYYERLQAVREEGEIQQWLQFFLVAVRRQSEDAVARASGLVKLREQYYRDSQMDRSRVAALIPMMFSNPFLHVRRVQRDLGVTAQGARNLLERASEKYQWLDQVGTVGRGGMTLWVATEIFSIIDGPTSYTREA</sequence>
<dbReference type="PANTHER" id="PTHR13504">
    <property type="entry name" value="FIDO DOMAIN-CONTAINING PROTEIN DDB_G0283145"/>
    <property type="match status" value="1"/>
</dbReference>
<dbReference type="InterPro" id="IPR040198">
    <property type="entry name" value="Fido_containing"/>
</dbReference>
<evidence type="ECO:0000256" key="3">
    <source>
        <dbReference type="PIRSR" id="PIRSR640198-2"/>
    </source>
</evidence>
<dbReference type="SUPFAM" id="SSF140931">
    <property type="entry name" value="Fic-like"/>
    <property type="match status" value="1"/>
</dbReference>
<protein>
    <recommendedName>
        <fullName evidence="4">Fido domain-containing protein</fullName>
    </recommendedName>
</protein>
<dbReference type="GeneID" id="51864576"/>
<evidence type="ECO:0000259" key="4">
    <source>
        <dbReference type="PROSITE" id="PS51459"/>
    </source>
</evidence>
<dbReference type="InterPro" id="IPR025758">
    <property type="entry name" value="Fic/DOC_N"/>
</dbReference>
<dbReference type="Gene3D" id="1.10.3290.10">
    <property type="entry name" value="Fido-like domain"/>
    <property type="match status" value="1"/>
</dbReference>
<reference evidence="5 6" key="1">
    <citation type="journal article" date="2011" name="BMC Genomics">
        <title>Genome-wide analysis of the role of GlnR in Streptomyces venezuelae provides new insights into global nitrogen regulation in actinomycetes.</title>
        <authorList>
            <person name="Pullan S.T."/>
            <person name="Bibb M.J."/>
            <person name="Merrick M."/>
        </authorList>
    </citation>
    <scope>NUCLEOTIDE SEQUENCE [LARGE SCALE GENOMIC DNA]</scope>
    <source>
        <strain evidence="5">ATCC 10712</strain>
    </source>
</reference>
<feature type="domain" description="Fido" evidence="4">
    <location>
        <begin position="131"/>
        <end position="282"/>
    </location>
</feature>
<keyword evidence="1" id="KW-0067">ATP-binding</keyword>
<feature type="active site" evidence="2">
    <location>
        <position position="218"/>
    </location>
</feature>
<dbReference type="InterPro" id="IPR003812">
    <property type="entry name" value="Fido"/>
</dbReference>
<evidence type="ECO:0000313" key="5">
    <source>
        <dbReference type="EMBL" id="CCA57296.1"/>
    </source>
</evidence>
<dbReference type="GO" id="GO:0005524">
    <property type="term" value="F:ATP binding"/>
    <property type="evidence" value="ECO:0007669"/>
    <property type="project" value="UniProtKB-KW"/>
</dbReference>
<dbReference type="KEGG" id="sve:SVEN_4010"/>
<keyword evidence="6" id="KW-1185">Reference proteome</keyword>
<evidence type="ECO:0000313" key="6">
    <source>
        <dbReference type="Proteomes" id="UP000006854"/>
    </source>
</evidence>
<evidence type="ECO:0000256" key="1">
    <source>
        <dbReference type="PIRSR" id="PIRSR038925-1"/>
    </source>
</evidence>
<feature type="binding site" evidence="3">
    <location>
        <begin position="260"/>
        <end position="261"/>
    </location>
    <ligand>
        <name>ATP</name>
        <dbReference type="ChEBI" id="CHEBI:30616"/>
    </ligand>
</feature>
<dbReference type="PROSITE" id="PS51459">
    <property type="entry name" value="FIDO"/>
    <property type="match status" value="1"/>
</dbReference>
<dbReference type="Pfam" id="PF02661">
    <property type="entry name" value="Fic"/>
    <property type="match status" value="1"/>
</dbReference>
<dbReference type="EMBL" id="FR845719">
    <property type="protein sequence ID" value="CCA57296.1"/>
    <property type="molecule type" value="Genomic_DNA"/>
</dbReference>
<dbReference type="eggNOG" id="COG3177">
    <property type="taxonomic scope" value="Bacteria"/>
</dbReference>
<dbReference type="InterPro" id="IPR026287">
    <property type="entry name" value="SoFic-like"/>
</dbReference>
<proteinExistence type="predicted"/>
<evidence type="ECO:0000256" key="2">
    <source>
        <dbReference type="PIRSR" id="PIRSR640198-1"/>
    </source>
</evidence>
<gene>
    <name evidence="5" type="ordered locus">SVEN_4010</name>
</gene>
<organism evidence="5 6">
    <name type="scientific">Streptomyces venezuelae (strain ATCC 10712 / CBS 650.69 / DSM 40230 / JCM 4526 / NBRC 13096 / PD 04745)</name>
    <dbReference type="NCBI Taxonomy" id="953739"/>
    <lineage>
        <taxon>Bacteria</taxon>
        <taxon>Bacillati</taxon>
        <taxon>Actinomycetota</taxon>
        <taxon>Actinomycetes</taxon>
        <taxon>Kitasatosporales</taxon>
        <taxon>Streptomycetaceae</taxon>
        <taxon>Streptomyces</taxon>
    </lineage>
</organism>
<dbReference type="HOGENOM" id="CLU_047250_1_1_11"/>
<feature type="binding site" evidence="1">
    <location>
        <position position="85"/>
    </location>
    <ligand>
        <name>ATP</name>
        <dbReference type="ChEBI" id="CHEBI:30616"/>
    </ligand>
</feature>
<dbReference type="AlphaFoldDB" id="F2RFZ4"/>
<dbReference type="PIRSF" id="PIRSF038925">
    <property type="entry name" value="AMP-prot_trans"/>
    <property type="match status" value="1"/>
</dbReference>
<dbReference type="PANTHER" id="PTHR13504:SF38">
    <property type="entry name" value="FIDO DOMAIN-CONTAINING PROTEIN"/>
    <property type="match status" value="1"/>
</dbReference>
<feature type="binding site" evidence="1">
    <location>
        <position position="260"/>
    </location>
    <ligand>
        <name>ATP</name>
        <dbReference type="ChEBI" id="CHEBI:30616"/>
    </ligand>
</feature>
<feature type="binding site" evidence="1">
    <location>
        <position position="218"/>
    </location>
    <ligand>
        <name>ATP</name>
        <dbReference type="ChEBI" id="CHEBI:30616"/>
    </ligand>
</feature>
<dbReference type="Pfam" id="PF13784">
    <property type="entry name" value="Fic_N"/>
    <property type="match status" value="1"/>
</dbReference>
<dbReference type="PATRIC" id="fig|953739.5.peg.6509"/>
<feature type="binding site" evidence="1">
    <location>
        <begin position="223"/>
        <end position="229"/>
    </location>
    <ligand>
        <name>ATP</name>
        <dbReference type="ChEBI" id="CHEBI:30616"/>
    </ligand>
</feature>